<keyword evidence="1" id="KW-0732">Signal</keyword>
<organism evidence="2 3">
    <name type="scientific">Marinirhabdus gelatinilytica</name>
    <dbReference type="NCBI Taxonomy" id="1703343"/>
    <lineage>
        <taxon>Bacteria</taxon>
        <taxon>Pseudomonadati</taxon>
        <taxon>Bacteroidota</taxon>
        <taxon>Flavobacteriia</taxon>
        <taxon>Flavobacteriales</taxon>
        <taxon>Flavobacteriaceae</taxon>
    </lineage>
</organism>
<dbReference type="EMBL" id="QRAO01000001">
    <property type="protein sequence ID" value="RDK88884.1"/>
    <property type="molecule type" value="Genomic_DNA"/>
</dbReference>
<evidence type="ECO:0000313" key="2">
    <source>
        <dbReference type="EMBL" id="RDK88884.1"/>
    </source>
</evidence>
<accession>A0A370QKI6</accession>
<feature type="chain" id="PRO_5016976908" description="Outer membrane protein with beta-barrel domain" evidence="1">
    <location>
        <begin position="21"/>
        <end position="292"/>
    </location>
</feature>
<name>A0A370QKI6_9FLAO</name>
<gene>
    <name evidence="2" type="ORF">C8D94_101762</name>
</gene>
<keyword evidence="3" id="KW-1185">Reference proteome</keyword>
<reference evidence="2 3" key="1">
    <citation type="submission" date="2018-07" db="EMBL/GenBank/DDBJ databases">
        <title>Genomic Encyclopedia of Type Strains, Phase IV (KMG-IV): sequencing the most valuable type-strain genomes for metagenomic binning, comparative biology and taxonomic classification.</title>
        <authorList>
            <person name="Goeker M."/>
        </authorList>
    </citation>
    <scope>NUCLEOTIDE SEQUENCE [LARGE SCALE GENOMIC DNA]</scope>
    <source>
        <strain evidence="2 3">DSM 101478</strain>
    </source>
</reference>
<sequence length="292" mass="33038">MKRIFLVLSFLIMAHLQVFAQETYTVEGQTYTLKTEVDGTLSLLWNTIDGEYRYFAQKDNAITELKNTKSNGTYQEEFKEALQLLTADNPVSTAKVNLTLASLREYINTYNKQVDPSFSNERPSIQLGFRLGAFAGVSNAIFTQNTTNELLPTIGADFEIIDEVKLKRHALVLRLKQTFGNDEFQYNAFQASLNYRLKFIKTETLDVFLNTKFVSYTHSSRDDFPVIQPDNSVVLESSSGGDFTAHGIFGLGADYKLGNGYLFFSYNDIVGLGQDSHDNFPIDFTLGYKFNL</sequence>
<evidence type="ECO:0000313" key="3">
    <source>
        <dbReference type="Proteomes" id="UP000255317"/>
    </source>
</evidence>
<feature type="signal peptide" evidence="1">
    <location>
        <begin position="1"/>
        <end position="20"/>
    </location>
</feature>
<evidence type="ECO:0000256" key="1">
    <source>
        <dbReference type="SAM" id="SignalP"/>
    </source>
</evidence>
<dbReference type="AlphaFoldDB" id="A0A370QKI6"/>
<dbReference type="OrthoDB" id="1411114at2"/>
<evidence type="ECO:0008006" key="4">
    <source>
        <dbReference type="Google" id="ProtNLM"/>
    </source>
</evidence>
<proteinExistence type="predicted"/>
<protein>
    <recommendedName>
        <fullName evidence="4">Outer membrane protein with beta-barrel domain</fullName>
    </recommendedName>
</protein>
<dbReference type="RefSeq" id="WP_115122545.1">
    <property type="nucleotide sequence ID" value="NZ_QRAO01000001.1"/>
</dbReference>
<dbReference type="Proteomes" id="UP000255317">
    <property type="component" value="Unassembled WGS sequence"/>
</dbReference>
<comment type="caution">
    <text evidence="2">The sequence shown here is derived from an EMBL/GenBank/DDBJ whole genome shotgun (WGS) entry which is preliminary data.</text>
</comment>